<evidence type="ECO:0000256" key="1">
    <source>
        <dbReference type="SAM" id="Phobius"/>
    </source>
</evidence>
<evidence type="ECO:0008006" key="3">
    <source>
        <dbReference type="Google" id="ProtNLM"/>
    </source>
</evidence>
<feature type="transmembrane region" description="Helical" evidence="1">
    <location>
        <begin position="44"/>
        <end position="64"/>
    </location>
</feature>
<protein>
    <recommendedName>
        <fullName evidence="3">DUF2905 domain-containing protein</fullName>
    </recommendedName>
</protein>
<keyword evidence="1" id="KW-0472">Membrane</keyword>
<dbReference type="InterPro" id="IPR021320">
    <property type="entry name" value="DUF2905"/>
</dbReference>
<sequence length="66" mass="7538">MQKVIIALGLLIIIAGIFWSELSKLPIGRLPGDIYISKENFKLYFPITTMIIVSIVCSLLVWLFRK</sequence>
<dbReference type="Pfam" id="PF11146">
    <property type="entry name" value="DUF2905"/>
    <property type="match status" value="1"/>
</dbReference>
<dbReference type="PANTHER" id="PTHR36443:SF1">
    <property type="entry name" value="BSR5223 PROTEIN"/>
    <property type="match status" value="1"/>
</dbReference>
<dbReference type="AlphaFoldDB" id="A0A381N4K9"/>
<keyword evidence="1" id="KW-0812">Transmembrane</keyword>
<accession>A0A381N4K9</accession>
<keyword evidence="1" id="KW-1133">Transmembrane helix</keyword>
<reference evidence="2" key="1">
    <citation type="submission" date="2018-05" db="EMBL/GenBank/DDBJ databases">
        <authorList>
            <person name="Lanie J.A."/>
            <person name="Ng W.-L."/>
            <person name="Kazmierczak K.M."/>
            <person name="Andrzejewski T.M."/>
            <person name="Davidsen T.M."/>
            <person name="Wayne K.J."/>
            <person name="Tettelin H."/>
            <person name="Glass J.I."/>
            <person name="Rusch D."/>
            <person name="Podicherti R."/>
            <person name="Tsui H.-C.T."/>
            <person name="Winkler M.E."/>
        </authorList>
    </citation>
    <scope>NUCLEOTIDE SEQUENCE</scope>
</reference>
<dbReference type="EMBL" id="UINC01000122">
    <property type="protein sequence ID" value="SUZ49551.1"/>
    <property type="molecule type" value="Genomic_DNA"/>
</dbReference>
<organism evidence="2">
    <name type="scientific">marine metagenome</name>
    <dbReference type="NCBI Taxonomy" id="408172"/>
    <lineage>
        <taxon>unclassified sequences</taxon>
        <taxon>metagenomes</taxon>
        <taxon>ecological metagenomes</taxon>
    </lineage>
</organism>
<gene>
    <name evidence="2" type="ORF">METZ01_LOCUS2405</name>
</gene>
<dbReference type="PANTHER" id="PTHR36443">
    <property type="entry name" value="BSR5223 PROTEIN"/>
    <property type="match status" value="1"/>
</dbReference>
<name>A0A381N4K9_9ZZZZ</name>
<evidence type="ECO:0000313" key="2">
    <source>
        <dbReference type="EMBL" id="SUZ49551.1"/>
    </source>
</evidence>
<proteinExistence type="predicted"/>